<proteinExistence type="predicted"/>
<protein>
    <recommendedName>
        <fullName evidence="1">Flavin reductase like domain-containing protein</fullName>
    </recommendedName>
</protein>
<dbReference type="EMBL" id="BAAAYX010000014">
    <property type="protein sequence ID" value="GAA3712914.1"/>
    <property type="molecule type" value="Genomic_DNA"/>
</dbReference>
<comment type="caution">
    <text evidence="2">The sequence shown here is derived from an EMBL/GenBank/DDBJ whole genome shotgun (WGS) entry which is preliminary data.</text>
</comment>
<dbReference type="InterPro" id="IPR002563">
    <property type="entry name" value="Flavin_Rdtase-like_dom"/>
</dbReference>
<accession>A0ABP7E1I5</accession>
<evidence type="ECO:0000313" key="2">
    <source>
        <dbReference type="EMBL" id="GAA3712914.1"/>
    </source>
</evidence>
<dbReference type="SUPFAM" id="SSF50475">
    <property type="entry name" value="FMN-binding split barrel"/>
    <property type="match status" value="1"/>
</dbReference>
<dbReference type="Proteomes" id="UP001500051">
    <property type="component" value="Unassembled WGS sequence"/>
</dbReference>
<evidence type="ECO:0000313" key="3">
    <source>
        <dbReference type="Proteomes" id="UP001500051"/>
    </source>
</evidence>
<keyword evidence="3" id="KW-1185">Reference proteome</keyword>
<evidence type="ECO:0000259" key="1">
    <source>
        <dbReference type="SMART" id="SM00903"/>
    </source>
</evidence>
<feature type="domain" description="Flavin reductase like" evidence="1">
    <location>
        <begin position="23"/>
        <end position="173"/>
    </location>
</feature>
<gene>
    <name evidence="2" type="ORF">GCM10022204_34860</name>
</gene>
<dbReference type="Pfam" id="PF01613">
    <property type="entry name" value="Flavin_Reduct"/>
    <property type="match status" value="1"/>
</dbReference>
<organism evidence="2 3">
    <name type="scientific">Microlunatus aurantiacus</name>
    <dbReference type="NCBI Taxonomy" id="446786"/>
    <lineage>
        <taxon>Bacteria</taxon>
        <taxon>Bacillati</taxon>
        <taxon>Actinomycetota</taxon>
        <taxon>Actinomycetes</taxon>
        <taxon>Propionibacteriales</taxon>
        <taxon>Propionibacteriaceae</taxon>
        <taxon>Microlunatus</taxon>
    </lineage>
</organism>
<sequence>MTIHSEHPFLPPEGDRSPLRRFRGRVVAPVSLWTTYAGERRVGWTVSSLLVADGPEPTLIGVLDPDADLTEALVAGGGPSPRLAVSLLGWQHRNLPDAFAGLAPAPGGPFRLTDWRETSYGPVVADAPGWLGATVLDTRTVGWSTLLTARIDEVGLGPAETDLLGHVHGRYLPIPF</sequence>
<reference evidence="3" key="1">
    <citation type="journal article" date="2019" name="Int. J. Syst. Evol. Microbiol.">
        <title>The Global Catalogue of Microorganisms (GCM) 10K type strain sequencing project: providing services to taxonomists for standard genome sequencing and annotation.</title>
        <authorList>
            <consortium name="The Broad Institute Genomics Platform"/>
            <consortium name="The Broad Institute Genome Sequencing Center for Infectious Disease"/>
            <person name="Wu L."/>
            <person name="Ma J."/>
        </authorList>
    </citation>
    <scope>NUCLEOTIDE SEQUENCE [LARGE SCALE GENOMIC DNA]</scope>
    <source>
        <strain evidence="3">JCM 16548</strain>
    </source>
</reference>
<dbReference type="SMART" id="SM00903">
    <property type="entry name" value="Flavin_Reduct"/>
    <property type="match status" value="1"/>
</dbReference>
<dbReference type="RefSeq" id="WP_344813727.1">
    <property type="nucleotide sequence ID" value="NZ_BAAAYX010000014.1"/>
</dbReference>
<dbReference type="Gene3D" id="2.30.110.10">
    <property type="entry name" value="Electron Transport, Fmn-binding Protein, Chain A"/>
    <property type="match status" value="1"/>
</dbReference>
<dbReference type="InterPro" id="IPR012349">
    <property type="entry name" value="Split_barrel_FMN-bd"/>
</dbReference>
<name>A0ABP7E1I5_9ACTN</name>